<accession>A0A9P0ADN1</accession>
<keyword evidence="4" id="KW-1185">Reference proteome</keyword>
<evidence type="ECO:0000313" key="4">
    <source>
        <dbReference type="Proteomes" id="UP001152759"/>
    </source>
</evidence>
<dbReference type="PANTHER" id="PTHR12674">
    <property type="entry name" value="PREFOLDIN SUBUNIT 5"/>
    <property type="match status" value="1"/>
</dbReference>
<evidence type="ECO:0008006" key="5">
    <source>
        <dbReference type="Google" id="ProtNLM"/>
    </source>
</evidence>
<dbReference type="GO" id="GO:1990115">
    <property type="term" value="P:RNA polymerase III assembly"/>
    <property type="evidence" value="ECO:0007669"/>
    <property type="project" value="TreeGrafter"/>
</dbReference>
<organism evidence="3 4">
    <name type="scientific">Bemisia tabaci</name>
    <name type="common">Sweetpotato whitefly</name>
    <name type="synonym">Aleurodes tabaci</name>
    <dbReference type="NCBI Taxonomy" id="7038"/>
    <lineage>
        <taxon>Eukaryota</taxon>
        <taxon>Metazoa</taxon>
        <taxon>Ecdysozoa</taxon>
        <taxon>Arthropoda</taxon>
        <taxon>Hexapoda</taxon>
        <taxon>Insecta</taxon>
        <taxon>Pterygota</taxon>
        <taxon>Neoptera</taxon>
        <taxon>Paraneoptera</taxon>
        <taxon>Hemiptera</taxon>
        <taxon>Sternorrhyncha</taxon>
        <taxon>Aleyrodoidea</taxon>
        <taxon>Aleyrodidae</taxon>
        <taxon>Aleyrodinae</taxon>
        <taxon>Bemisia</taxon>
    </lineage>
</organism>
<dbReference type="GO" id="GO:0005737">
    <property type="term" value="C:cytoplasm"/>
    <property type="evidence" value="ECO:0007669"/>
    <property type="project" value="TreeGrafter"/>
</dbReference>
<dbReference type="GO" id="GO:1990113">
    <property type="term" value="P:RNA polymerase I assembly"/>
    <property type="evidence" value="ECO:0007669"/>
    <property type="project" value="TreeGrafter"/>
</dbReference>
<proteinExistence type="inferred from homology"/>
<dbReference type="Pfam" id="PF02996">
    <property type="entry name" value="Prefoldin"/>
    <property type="match status" value="1"/>
</dbReference>
<dbReference type="AlphaFoldDB" id="A0A9P0ADN1"/>
<dbReference type="FunFam" id="1.10.287.370:FF:000004">
    <property type="entry name" value="Probable prefoldin subunit 5"/>
    <property type="match status" value="1"/>
</dbReference>
<reference evidence="3" key="1">
    <citation type="submission" date="2021-12" db="EMBL/GenBank/DDBJ databases">
        <authorList>
            <person name="King R."/>
        </authorList>
    </citation>
    <scope>NUCLEOTIDE SEQUENCE</scope>
</reference>
<protein>
    <recommendedName>
        <fullName evidence="5">Prefoldin subunit 5</fullName>
    </recommendedName>
</protein>
<dbReference type="InterPro" id="IPR011599">
    <property type="entry name" value="PFD_alpha_archaea"/>
</dbReference>
<dbReference type="EMBL" id="OU963865">
    <property type="protein sequence ID" value="CAH0389493.1"/>
    <property type="molecule type" value="Genomic_DNA"/>
</dbReference>
<dbReference type="GO" id="GO:0016272">
    <property type="term" value="C:prefoldin complex"/>
    <property type="evidence" value="ECO:0007669"/>
    <property type="project" value="InterPro"/>
</dbReference>
<name>A0A9P0ADN1_BEMTA</name>
<keyword evidence="2" id="KW-0143">Chaperone</keyword>
<dbReference type="GO" id="GO:0006457">
    <property type="term" value="P:protein folding"/>
    <property type="evidence" value="ECO:0007669"/>
    <property type="project" value="InterPro"/>
</dbReference>
<dbReference type="SUPFAM" id="SSF46579">
    <property type="entry name" value="Prefoldin"/>
    <property type="match status" value="1"/>
</dbReference>
<dbReference type="Gene3D" id="1.10.287.370">
    <property type="match status" value="1"/>
</dbReference>
<dbReference type="InterPro" id="IPR009053">
    <property type="entry name" value="Prefoldin"/>
</dbReference>
<dbReference type="GO" id="GO:0051082">
    <property type="term" value="F:unfolded protein binding"/>
    <property type="evidence" value="ECO:0007669"/>
    <property type="project" value="InterPro"/>
</dbReference>
<dbReference type="PANTHER" id="PTHR12674:SF2">
    <property type="entry name" value="PREFOLDIN SUBUNIT 5"/>
    <property type="match status" value="1"/>
</dbReference>
<dbReference type="OrthoDB" id="10267474at2759"/>
<dbReference type="NCBIfam" id="TIGR00293">
    <property type="entry name" value="prefoldin subunit alpha"/>
    <property type="match status" value="1"/>
</dbReference>
<comment type="similarity">
    <text evidence="1">Belongs to the prefoldin subunit alpha family.</text>
</comment>
<evidence type="ECO:0000256" key="1">
    <source>
        <dbReference type="ARBA" id="ARBA00010048"/>
    </source>
</evidence>
<dbReference type="CDD" id="cd23157">
    <property type="entry name" value="Prefoldin_5"/>
    <property type="match status" value="1"/>
</dbReference>
<dbReference type="KEGG" id="btab:109042568"/>
<dbReference type="Proteomes" id="UP001152759">
    <property type="component" value="Chromosome 4"/>
</dbReference>
<evidence type="ECO:0000313" key="3">
    <source>
        <dbReference type="EMBL" id="CAH0389493.1"/>
    </source>
</evidence>
<evidence type="ECO:0000256" key="2">
    <source>
        <dbReference type="ARBA" id="ARBA00023186"/>
    </source>
</evidence>
<sequence length="163" mass="18077">MSSSSTAASKSTPAPPETIDISKIPIKHLNALKQDLDKELNVFQDSLQTLKIAQTKFQESKESLEAITPDSKGKEILVPLTKSVYVPGRISDVDNVLLDIGTGYYIQKDIEGAKDYFQRKVEFVTKNMEKIQEIGLEKSRLRDAIFDAMGAKIKAEEASQAKT</sequence>
<dbReference type="InterPro" id="IPR004127">
    <property type="entry name" value="Prefoldin_subunit_alpha"/>
</dbReference>
<dbReference type="GO" id="GO:1990114">
    <property type="term" value="P:RNA polymerase II core complex assembly"/>
    <property type="evidence" value="ECO:0007669"/>
    <property type="project" value="TreeGrafter"/>
</dbReference>
<gene>
    <name evidence="3" type="ORF">BEMITA_LOCUS8313</name>
</gene>